<dbReference type="GO" id="GO:0006357">
    <property type="term" value="P:regulation of transcription by RNA polymerase II"/>
    <property type="evidence" value="ECO:0007669"/>
    <property type="project" value="TreeGrafter"/>
</dbReference>
<evidence type="ECO:0000313" key="3">
    <source>
        <dbReference type="EMBL" id="KAI7813414.1"/>
    </source>
</evidence>
<dbReference type="PROSITE" id="PS51031">
    <property type="entry name" value="BESS"/>
    <property type="match status" value="1"/>
</dbReference>
<dbReference type="Proteomes" id="UP001059041">
    <property type="component" value="Linkage Group LG2"/>
</dbReference>
<dbReference type="GO" id="GO:0005667">
    <property type="term" value="C:transcription regulator complex"/>
    <property type="evidence" value="ECO:0007669"/>
    <property type="project" value="TreeGrafter"/>
</dbReference>
<dbReference type="InterPro" id="IPR004210">
    <property type="entry name" value="BESS_motif"/>
</dbReference>
<dbReference type="PANTHER" id="PTHR12243">
    <property type="entry name" value="MADF DOMAIN TRANSCRIPTION FACTOR"/>
    <property type="match status" value="1"/>
</dbReference>
<feature type="non-terminal residue" evidence="3">
    <location>
        <position position="207"/>
    </location>
</feature>
<sequence>SLISDASVPFRKRDPIHASCGTSINSMADTEEFFQAVCSYPFLYNVSLHHYRRSERRKAWREVAASIGLSVVECNLRNEEGGRCLHYWAHREISFLDARMGKRKRHGEAEALEELYDRSRTCQNSTEEQDPGTLLAASASHANANGTMEEEEIVRSCDKPALDRALDEDELFLLSYVPALKRLTPQKRAAVKMKIQQLMFDAEFKDE</sequence>
<comment type="caution">
    <text evidence="3">The sequence shown here is derived from an EMBL/GenBank/DDBJ whole genome shotgun (WGS) entry which is preliminary data.</text>
</comment>
<dbReference type="GO" id="GO:0003677">
    <property type="term" value="F:DNA binding"/>
    <property type="evidence" value="ECO:0007669"/>
    <property type="project" value="InterPro"/>
</dbReference>
<dbReference type="GO" id="GO:0005634">
    <property type="term" value="C:nucleus"/>
    <property type="evidence" value="ECO:0007669"/>
    <property type="project" value="UniProtKB-SubCell"/>
</dbReference>
<accession>A0A9W7X469</accession>
<comment type="subcellular location">
    <subcellularLocation>
        <location evidence="1">Nucleus</location>
    </subcellularLocation>
</comment>
<evidence type="ECO:0000313" key="4">
    <source>
        <dbReference type="Proteomes" id="UP001059041"/>
    </source>
</evidence>
<dbReference type="Pfam" id="PF02944">
    <property type="entry name" value="BESS"/>
    <property type="match status" value="1"/>
</dbReference>
<organism evidence="3 4">
    <name type="scientific">Triplophysa rosa</name>
    <name type="common">Cave loach</name>
    <dbReference type="NCBI Taxonomy" id="992332"/>
    <lineage>
        <taxon>Eukaryota</taxon>
        <taxon>Metazoa</taxon>
        <taxon>Chordata</taxon>
        <taxon>Craniata</taxon>
        <taxon>Vertebrata</taxon>
        <taxon>Euteleostomi</taxon>
        <taxon>Actinopterygii</taxon>
        <taxon>Neopterygii</taxon>
        <taxon>Teleostei</taxon>
        <taxon>Ostariophysi</taxon>
        <taxon>Cypriniformes</taxon>
        <taxon>Nemacheilidae</taxon>
        <taxon>Triplophysa</taxon>
    </lineage>
</organism>
<dbReference type="AlphaFoldDB" id="A0A9W7X469"/>
<dbReference type="InterPro" id="IPR039353">
    <property type="entry name" value="TF_Adf1"/>
</dbReference>
<dbReference type="Pfam" id="PF10545">
    <property type="entry name" value="MADF_DNA_bdg"/>
    <property type="match status" value="1"/>
</dbReference>
<dbReference type="PANTHER" id="PTHR12243:SF60">
    <property type="entry name" value="SI:CH211-15D5.12-RELATED"/>
    <property type="match status" value="1"/>
</dbReference>
<name>A0A9W7X469_TRIRA</name>
<dbReference type="EMBL" id="JAFHDT010000002">
    <property type="protein sequence ID" value="KAI7813414.1"/>
    <property type="molecule type" value="Genomic_DNA"/>
</dbReference>
<protein>
    <recommendedName>
        <fullName evidence="2">BESS domain-containing protein</fullName>
    </recommendedName>
</protein>
<gene>
    <name evidence="3" type="ORF">IRJ41_016875</name>
</gene>
<feature type="domain" description="BESS" evidence="2">
    <location>
        <begin position="166"/>
        <end position="205"/>
    </location>
</feature>
<reference evidence="3" key="1">
    <citation type="submission" date="2021-02" db="EMBL/GenBank/DDBJ databases">
        <title>Comparative genomics reveals that relaxation of natural selection precedes convergent phenotypic evolution of cavefish.</title>
        <authorList>
            <person name="Peng Z."/>
        </authorList>
    </citation>
    <scope>NUCLEOTIDE SEQUENCE</scope>
    <source>
        <tissue evidence="3">Muscle</tissue>
    </source>
</reference>
<dbReference type="InterPro" id="IPR006578">
    <property type="entry name" value="MADF-dom"/>
</dbReference>
<keyword evidence="4" id="KW-1185">Reference proteome</keyword>
<proteinExistence type="predicted"/>
<evidence type="ECO:0000256" key="1">
    <source>
        <dbReference type="PROSITE-ProRule" id="PRU00371"/>
    </source>
</evidence>
<keyword evidence="1" id="KW-0539">Nucleus</keyword>
<evidence type="ECO:0000259" key="2">
    <source>
        <dbReference type="PROSITE" id="PS51031"/>
    </source>
</evidence>